<accession>A0A4R1R7V7</accession>
<sequence length="301" mass="31224">MKKFLAIAMAAVLSLSLAACGGASSSTASSAAASSEAASTAASSEAASASTTAYDYSSYTGETIDAIKAAGKLVVGTEAQYAPFEFKDLDANFVGCDMWLAQQIADALGVELEVMDMAFDGIIPAVKSNQVDIGIAAFTVDEERAKEIDFTDMYQKDEQMLIVKKGNEEVYTTKESLAGQQVGAQRGTIQSKLIQSALPDSTLFELDKWPTLAMEVANGNIAAIVVDGAVGESLIATNDGIAQANFTFSAEEANFGKAAVVAKGKDDLKELVNAVIANVTADGSFQAAYDEAVELAGTLGV</sequence>
<dbReference type="PANTHER" id="PTHR35936:SF17">
    <property type="entry name" value="ARGININE-BINDING EXTRACELLULAR PROTEIN ARTP"/>
    <property type="match status" value="1"/>
</dbReference>
<dbReference type="OrthoDB" id="9774451at2"/>
<dbReference type="EMBL" id="SLUM01000001">
    <property type="protein sequence ID" value="TCL61610.1"/>
    <property type="molecule type" value="Genomic_DNA"/>
</dbReference>
<evidence type="ECO:0000259" key="3">
    <source>
        <dbReference type="SMART" id="SM00062"/>
    </source>
</evidence>
<dbReference type="AlphaFoldDB" id="A0A4R1R7V7"/>
<dbReference type="SUPFAM" id="SSF53850">
    <property type="entry name" value="Periplasmic binding protein-like II"/>
    <property type="match status" value="1"/>
</dbReference>
<keyword evidence="1 2" id="KW-0732">Signal</keyword>
<dbReference type="InterPro" id="IPR001638">
    <property type="entry name" value="Solute-binding_3/MltF_N"/>
</dbReference>
<proteinExistence type="predicted"/>
<comment type="caution">
    <text evidence="4">The sequence shown here is derived from an EMBL/GenBank/DDBJ whole genome shotgun (WGS) entry which is preliminary data.</text>
</comment>
<dbReference type="Pfam" id="PF00497">
    <property type="entry name" value="SBP_bac_3"/>
    <property type="match status" value="1"/>
</dbReference>
<dbReference type="RefSeq" id="WP_058964079.1">
    <property type="nucleotide sequence ID" value="NZ_CABKVM010000016.1"/>
</dbReference>
<feature type="signal peptide" evidence="2">
    <location>
        <begin position="1"/>
        <end position="28"/>
    </location>
</feature>
<dbReference type="PANTHER" id="PTHR35936">
    <property type="entry name" value="MEMBRANE-BOUND LYTIC MUREIN TRANSGLYCOSYLASE F"/>
    <property type="match status" value="1"/>
</dbReference>
<dbReference type="STRING" id="1650663.GCA_001486665_01662"/>
<feature type="chain" id="PRO_5020417051" evidence="2">
    <location>
        <begin position="29"/>
        <end position="301"/>
    </location>
</feature>
<name>A0A4R1R7V7_9FIRM</name>
<evidence type="ECO:0000313" key="5">
    <source>
        <dbReference type="Proteomes" id="UP000295184"/>
    </source>
</evidence>
<gene>
    <name evidence="4" type="ORF">EDD77_10164</name>
</gene>
<dbReference type="Gene3D" id="3.40.190.10">
    <property type="entry name" value="Periplasmic binding protein-like II"/>
    <property type="match status" value="2"/>
</dbReference>
<dbReference type="PROSITE" id="PS51257">
    <property type="entry name" value="PROKAR_LIPOPROTEIN"/>
    <property type="match status" value="1"/>
</dbReference>
<feature type="domain" description="Solute-binding protein family 3/N-terminal" evidence="3">
    <location>
        <begin position="72"/>
        <end position="296"/>
    </location>
</feature>
<protein>
    <submittedName>
        <fullName evidence="4">Polar amino acid transport system substrate-binding protein</fullName>
    </submittedName>
</protein>
<evidence type="ECO:0000313" key="4">
    <source>
        <dbReference type="EMBL" id="TCL61610.1"/>
    </source>
</evidence>
<reference evidence="4 5" key="1">
    <citation type="submission" date="2019-03" db="EMBL/GenBank/DDBJ databases">
        <title>Genomic Encyclopedia of Type Strains, Phase IV (KMG-IV): sequencing the most valuable type-strain genomes for metagenomic binning, comparative biology and taxonomic classification.</title>
        <authorList>
            <person name="Goeker M."/>
        </authorList>
    </citation>
    <scope>NUCLEOTIDE SEQUENCE [LARGE SCALE GENOMIC DNA]</scope>
    <source>
        <strain evidence="4 5">DSM 100451</strain>
    </source>
</reference>
<organism evidence="4 5">
    <name type="scientific">Allofournierella massiliensis</name>
    <dbReference type="NCBI Taxonomy" id="1650663"/>
    <lineage>
        <taxon>Bacteria</taxon>
        <taxon>Bacillati</taxon>
        <taxon>Bacillota</taxon>
        <taxon>Clostridia</taxon>
        <taxon>Eubacteriales</taxon>
        <taxon>Oscillospiraceae</taxon>
        <taxon>Allofournierella</taxon>
    </lineage>
</organism>
<dbReference type="SMART" id="SM00062">
    <property type="entry name" value="PBPb"/>
    <property type="match status" value="1"/>
</dbReference>
<evidence type="ECO:0000256" key="1">
    <source>
        <dbReference type="ARBA" id="ARBA00022729"/>
    </source>
</evidence>
<dbReference type="Proteomes" id="UP000295184">
    <property type="component" value="Unassembled WGS sequence"/>
</dbReference>
<evidence type="ECO:0000256" key="2">
    <source>
        <dbReference type="SAM" id="SignalP"/>
    </source>
</evidence>